<dbReference type="InterPro" id="IPR040079">
    <property type="entry name" value="Glutathione_S-Trfase"/>
</dbReference>
<dbReference type="GO" id="GO:0016034">
    <property type="term" value="F:maleylacetoacetate isomerase activity"/>
    <property type="evidence" value="ECO:0007669"/>
    <property type="project" value="UniProtKB-EC"/>
</dbReference>
<dbReference type="InterPro" id="IPR034330">
    <property type="entry name" value="GST_Zeta_C"/>
</dbReference>
<evidence type="ECO:0000313" key="5">
    <source>
        <dbReference type="Proteomes" id="UP001626537"/>
    </source>
</evidence>
<dbReference type="EMBL" id="CP136864">
    <property type="protein sequence ID" value="WOJ93262.1"/>
    <property type="molecule type" value="Genomic_DNA"/>
</dbReference>
<accession>A0ABZ0I187</accession>
<dbReference type="PANTHER" id="PTHR42673">
    <property type="entry name" value="MALEYLACETOACETATE ISOMERASE"/>
    <property type="match status" value="1"/>
</dbReference>
<dbReference type="Proteomes" id="UP001626537">
    <property type="component" value="Chromosome"/>
</dbReference>
<keyword evidence="4" id="KW-0413">Isomerase</keyword>
<dbReference type="SUPFAM" id="SSF52833">
    <property type="entry name" value="Thioredoxin-like"/>
    <property type="match status" value="1"/>
</dbReference>
<dbReference type="CDD" id="cd03042">
    <property type="entry name" value="GST_N_Zeta"/>
    <property type="match status" value="1"/>
</dbReference>
<dbReference type="PANTHER" id="PTHR42673:SF4">
    <property type="entry name" value="MALEYLACETOACETATE ISOMERASE"/>
    <property type="match status" value="1"/>
</dbReference>
<dbReference type="SFLD" id="SFLDS00019">
    <property type="entry name" value="Glutathione_Transferase_(cytos"/>
    <property type="match status" value="1"/>
</dbReference>
<dbReference type="InterPro" id="IPR010987">
    <property type="entry name" value="Glutathione-S-Trfase_C-like"/>
</dbReference>
<dbReference type="PROSITE" id="PS50405">
    <property type="entry name" value="GST_CTER"/>
    <property type="match status" value="1"/>
</dbReference>
<protein>
    <submittedName>
        <fullName evidence="4">Maleylacetoacetate isomerase</fullName>
        <ecNumber evidence="4">5.2.1.2</ecNumber>
    </submittedName>
</protein>
<dbReference type="InterPro" id="IPR034333">
    <property type="entry name" value="GST_Zeta_N"/>
</dbReference>
<dbReference type="InterPro" id="IPR036249">
    <property type="entry name" value="Thioredoxin-like_sf"/>
</dbReference>
<dbReference type="Gene3D" id="3.40.30.10">
    <property type="entry name" value="Glutaredoxin"/>
    <property type="match status" value="1"/>
</dbReference>
<dbReference type="PROSITE" id="PS50404">
    <property type="entry name" value="GST_NTER"/>
    <property type="match status" value="1"/>
</dbReference>
<dbReference type="CDD" id="cd03191">
    <property type="entry name" value="GST_C_Zeta"/>
    <property type="match status" value="1"/>
</dbReference>
<dbReference type="NCBIfam" id="TIGR01262">
    <property type="entry name" value="maiA"/>
    <property type="match status" value="1"/>
</dbReference>
<proteinExistence type="inferred from homology"/>
<sequence length="216" mass="24088">MELHSYFRSSAAYRVRIALEIKGLEHQIIPIDLTTGQQRGEDYLISNPQGLVPALTLDSGDTLAQSGAILEWLEETHPSPPLYPQNPILKAQHRALCQHIACDIHPLNNLRVLRYLGGTLGLKKDQIDDWYAHWINLGFTAIESALGDFAGNFSLTENPGMFEVFLIPQVYNAYRFQVDLSPFPGIVALDKRCQRLPAFAKAHPSAQPDSPSEARS</sequence>
<gene>
    <name evidence="4" type="primary">maiA</name>
    <name evidence="4" type="ORF">R0135_15975</name>
</gene>
<comment type="similarity">
    <text evidence="1">Belongs to the GST superfamily. Zeta family.</text>
</comment>
<dbReference type="SUPFAM" id="SSF47616">
    <property type="entry name" value="GST C-terminal domain-like"/>
    <property type="match status" value="1"/>
</dbReference>
<feature type="domain" description="GST C-terminal" evidence="3">
    <location>
        <begin position="86"/>
        <end position="212"/>
    </location>
</feature>
<name>A0ABZ0I187_9GAMM</name>
<reference evidence="4 5" key="1">
    <citation type="submission" date="2023-10" db="EMBL/GenBank/DDBJ databases">
        <title>Two novel species belonging to the OM43/NOR5 clade.</title>
        <authorList>
            <person name="Park M."/>
        </authorList>
    </citation>
    <scope>NUCLEOTIDE SEQUENCE [LARGE SCALE GENOMIC DNA]</scope>
    <source>
        <strain evidence="4 5">IMCC43200</strain>
    </source>
</reference>
<dbReference type="SFLD" id="SFLDG00358">
    <property type="entry name" value="Main_(cytGST)"/>
    <property type="match status" value="1"/>
</dbReference>
<dbReference type="Gene3D" id="1.20.1050.10">
    <property type="match status" value="1"/>
</dbReference>
<organism evidence="4 5">
    <name type="scientific">Congregibacter variabilis</name>
    <dbReference type="NCBI Taxonomy" id="3081200"/>
    <lineage>
        <taxon>Bacteria</taxon>
        <taxon>Pseudomonadati</taxon>
        <taxon>Pseudomonadota</taxon>
        <taxon>Gammaproteobacteria</taxon>
        <taxon>Cellvibrionales</taxon>
        <taxon>Halieaceae</taxon>
        <taxon>Congregibacter</taxon>
    </lineage>
</organism>
<dbReference type="EC" id="5.2.1.2" evidence="4"/>
<dbReference type="InterPro" id="IPR005955">
    <property type="entry name" value="GST_Zeta"/>
</dbReference>
<evidence type="ECO:0000313" key="4">
    <source>
        <dbReference type="EMBL" id="WOJ93262.1"/>
    </source>
</evidence>
<dbReference type="InterPro" id="IPR036282">
    <property type="entry name" value="Glutathione-S-Trfase_C_sf"/>
</dbReference>
<keyword evidence="5" id="KW-1185">Reference proteome</keyword>
<feature type="domain" description="GST N-terminal" evidence="2">
    <location>
        <begin position="1"/>
        <end position="81"/>
    </location>
</feature>
<evidence type="ECO:0000256" key="1">
    <source>
        <dbReference type="ARBA" id="ARBA00010007"/>
    </source>
</evidence>
<dbReference type="Pfam" id="PF13409">
    <property type="entry name" value="GST_N_2"/>
    <property type="match status" value="1"/>
</dbReference>
<evidence type="ECO:0000259" key="2">
    <source>
        <dbReference type="PROSITE" id="PS50404"/>
    </source>
</evidence>
<evidence type="ECO:0000259" key="3">
    <source>
        <dbReference type="PROSITE" id="PS50405"/>
    </source>
</evidence>
<dbReference type="InterPro" id="IPR004045">
    <property type="entry name" value="Glutathione_S-Trfase_N"/>
</dbReference>
<dbReference type="RefSeq" id="WP_407347910.1">
    <property type="nucleotide sequence ID" value="NZ_CP136864.1"/>
</dbReference>